<dbReference type="STRING" id="1798375.A2773_06155"/>
<dbReference type="Proteomes" id="UP000177383">
    <property type="component" value="Unassembled WGS sequence"/>
</dbReference>
<reference evidence="2 3" key="1">
    <citation type="journal article" date="2016" name="Nat. Commun.">
        <title>Thousands of microbial genomes shed light on interconnected biogeochemical processes in an aquifer system.</title>
        <authorList>
            <person name="Anantharaman K."/>
            <person name="Brown C.T."/>
            <person name="Hug L.A."/>
            <person name="Sharon I."/>
            <person name="Castelle C.J."/>
            <person name="Probst A.J."/>
            <person name="Thomas B.C."/>
            <person name="Singh A."/>
            <person name="Wilkins M.J."/>
            <person name="Karaoz U."/>
            <person name="Brodie E.L."/>
            <person name="Williams K.H."/>
            <person name="Hubbard S.S."/>
            <person name="Banfield J.F."/>
        </authorList>
    </citation>
    <scope>NUCLEOTIDE SEQUENCE [LARGE SCALE GENOMIC DNA]</scope>
</reference>
<gene>
    <name evidence="2" type="ORF">A2773_06155</name>
</gene>
<evidence type="ECO:0000313" key="3">
    <source>
        <dbReference type="Proteomes" id="UP000177383"/>
    </source>
</evidence>
<dbReference type="InterPro" id="IPR010982">
    <property type="entry name" value="Lambda_DNA-bd_dom_sf"/>
</dbReference>
<keyword evidence="1" id="KW-0472">Membrane</keyword>
<dbReference type="PANTHER" id="PTHR34475:SF1">
    <property type="entry name" value="CYTOSKELETON PROTEIN RODZ"/>
    <property type="match status" value="1"/>
</dbReference>
<dbReference type="InterPro" id="IPR013783">
    <property type="entry name" value="Ig-like_fold"/>
</dbReference>
<dbReference type="AlphaFoldDB" id="A0A1F5ZMG4"/>
<dbReference type="PANTHER" id="PTHR34475">
    <property type="match status" value="1"/>
</dbReference>
<sequence length="214" mass="24347">MKTVGEILQKARTEKNLEYEDVEKKTRIRKKFLEAIEENDWDKLPSPTYIKGFIRNYSSFLGLKSEEMVAIFRRQYTQNEQAKVIPADLAEPIDEPILKITPQRIVLLSTIIFIVVFIGYLISAYRSFTGAPSLTVTTPREGEVFNKNSVVITGSADRESQVYINNQRINIDDEGGFRQEVILDPGVNTLTIEAQSKIGKKATVKRTIDVQTDE</sequence>
<keyword evidence="1" id="KW-0812">Transmembrane</keyword>
<dbReference type="Gene3D" id="1.10.260.40">
    <property type="entry name" value="lambda repressor-like DNA-binding domains"/>
    <property type="match status" value="1"/>
</dbReference>
<dbReference type="Gene3D" id="2.60.40.10">
    <property type="entry name" value="Immunoglobulins"/>
    <property type="match status" value="1"/>
</dbReference>
<dbReference type="GO" id="GO:0003677">
    <property type="term" value="F:DNA binding"/>
    <property type="evidence" value="ECO:0007669"/>
    <property type="project" value="InterPro"/>
</dbReference>
<dbReference type="Pfam" id="PF09136">
    <property type="entry name" value="Glucodextran_B"/>
    <property type="match status" value="1"/>
</dbReference>
<dbReference type="Pfam" id="PF13413">
    <property type="entry name" value="HTH_25"/>
    <property type="match status" value="1"/>
</dbReference>
<feature type="transmembrane region" description="Helical" evidence="1">
    <location>
        <begin position="105"/>
        <end position="125"/>
    </location>
</feature>
<evidence type="ECO:0000256" key="1">
    <source>
        <dbReference type="SAM" id="Phobius"/>
    </source>
</evidence>
<dbReference type="InterPro" id="IPR050400">
    <property type="entry name" value="Bact_Cytoskel_RodZ"/>
</dbReference>
<name>A0A1F5ZMG4_9BACT</name>
<proteinExistence type="predicted"/>
<keyword evidence="1" id="KW-1133">Transmembrane helix</keyword>
<dbReference type="EMBL" id="MFJE01000044">
    <property type="protein sequence ID" value="OGG13628.1"/>
    <property type="molecule type" value="Genomic_DNA"/>
</dbReference>
<organism evidence="2 3">
    <name type="scientific">Candidatus Gottesmanbacteria bacterium RIFCSPHIGHO2_01_FULL_39_10</name>
    <dbReference type="NCBI Taxonomy" id="1798375"/>
    <lineage>
        <taxon>Bacteria</taxon>
        <taxon>Candidatus Gottesmaniibacteriota</taxon>
    </lineage>
</organism>
<protein>
    <recommendedName>
        <fullName evidence="4">HTH cro/C1-type domain-containing protein</fullName>
    </recommendedName>
</protein>
<accession>A0A1F5ZMG4</accession>
<evidence type="ECO:0008006" key="4">
    <source>
        <dbReference type="Google" id="ProtNLM"/>
    </source>
</evidence>
<evidence type="ECO:0000313" key="2">
    <source>
        <dbReference type="EMBL" id="OGG13628.1"/>
    </source>
</evidence>
<comment type="caution">
    <text evidence="2">The sequence shown here is derived from an EMBL/GenBank/DDBJ whole genome shotgun (WGS) entry which is preliminary data.</text>
</comment>